<proteinExistence type="predicted"/>
<dbReference type="PANTHER" id="PTHR47165:SF4">
    <property type="entry name" value="OS03G0429900 PROTEIN"/>
    <property type="match status" value="1"/>
</dbReference>
<dbReference type="AlphaFoldDB" id="A0AAD8J6C4"/>
<sequence length="276" mass="31694">MPHIDHKYNFFSAKSCLQWRDGLKGFNLILLDDNNTHVQAFLYADNWRAYSTDIVEGGLYVISNFYTREAMGTLRPTTSKFIINFSNSTHVKKVEDDDFMTPMHKFEFVDLSELFGIVSNYENPDAPEFSKDIIGVLEDFENVKVIKTMFGERNIVRFRITNGRYSHKVSVSGKLDVTTDELYGKIKEKPSIAIVTSCKMKIFRSSVQISTLPSSKIYFNLDDECVAAMRIRLEEEGYKVPENVEPIPLPNIEPPVFQTITLKELSEKTNTDELKV</sequence>
<reference evidence="2" key="1">
    <citation type="submission" date="2023-02" db="EMBL/GenBank/DDBJ databases">
        <title>Genome of toxic invasive species Heracleum sosnowskyi carries increased number of genes despite the absence of recent whole-genome duplications.</title>
        <authorList>
            <person name="Schelkunov M."/>
            <person name="Shtratnikova V."/>
            <person name="Makarenko M."/>
            <person name="Klepikova A."/>
            <person name="Omelchenko D."/>
            <person name="Novikova G."/>
            <person name="Obukhova E."/>
            <person name="Bogdanov V."/>
            <person name="Penin A."/>
            <person name="Logacheva M."/>
        </authorList>
    </citation>
    <scope>NUCLEOTIDE SEQUENCE</scope>
    <source>
        <strain evidence="2">Hsosn_3</strain>
        <tissue evidence="2">Leaf</tissue>
    </source>
</reference>
<gene>
    <name evidence="2" type="ORF">POM88_007864</name>
</gene>
<organism evidence="2 3">
    <name type="scientific">Heracleum sosnowskyi</name>
    <dbReference type="NCBI Taxonomy" id="360622"/>
    <lineage>
        <taxon>Eukaryota</taxon>
        <taxon>Viridiplantae</taxon>
        <taxon>Streptophyta</taxon>
        <taxon>Embryophyta</taxon>
        <taxon>Tracheophyta</taxon>
        <taxon>Spermatophyta</taxon>
        <taxon>Magnoliopsida</taxon>
        <taxon>eudicotyledons</taxon>
        <taxon>Gunneridae</taxon>
        <taxon>Pentapetalae</taxon>
        <taxon>asterids</taxon>
        <taxon>campanulids</taxon>
        <taxon>Apiales</taxon>
        <taxon>Apiaceae</taxon>
        <taxon>Apioideae</taxon>
        <taxon>apioid superclade</taxon>
        <taxon>Tordylieae</taxon>
        <taxon>Tordyliinae</taxon>
        <taxon>Heracleum</taxon>
    </lineage>
</organism>
<dbReference type="Proteomes" id="UP001237642">
    <property type="component" value="Unassembled WGS sequence"/>
</dbReference>
<protein>
    <recommendedName>
        <fullName evidence="1">Replication protein A 70 kDa DNA-binding subunit B/D first OB fold domain-containing protein</fullName>
    </recommendedName>
</protein>
<name>A0AAD8J6C4_9APIA</name>
<feature type="domain" description="Replication protein A 70 kDa DNA-binding subunit B/D first OB fold" evidence="1">
    <location>
        <begin position="26"/>
        <end position="93"/>
    </location>
</feature>
<evidence type="ECO:0000313" key="3">
    <source>
        <dbReference type="Proteomes" id="UP001237642"/>
    </source>
</evidence>
<accession>A0AAD8J6C4</accession>
<dbReference type="SUPFAM" id="SSF50249">
    <property type="entry name" value="Nucleic acid-binding proteins"/>
    <property type="match status" value="1"/>
</dbReference>
<comment type="caution">
    <text evidence="2">The sequence shown here is derived from an EMBL/GenBank/DDBJ whole genome shotgun (WGS) entry which is preliminary data.</text>
</comment>
<evidence type="ECO:0000313" key="2">
    <source>
        <dbReference type="EMBL" id="KAK1398001.1"/>
    </source>
</evidence>
<evidence type="ECO:0000259" key="1">
    <source>
        <dbReference type="Pfam" id="PF02721"/>
    </source>
</evidence>
<dbReference type="Pfam" id="PF02721">
    <property type="entry name" value="DUF223"/>
    <property type="match status" value="1"/>
</dbReference>
<dbReference type="PANTHER" id="PTHR47165">
    <property type="entry name" value="OS03G0429900 PROTEIN"/>
    <property type="match status" value="1"/>
</dbReference>
<dbReference type="InterPro" id="IPR003871">
    <property type="entry name" value="RFA1B/D_OB_1st"/>
</dbReference>
<dbReference type="InterPro" id="IPR012340">
    <property type="entry name" value="NA-bd_OB-fold"/>
</dbReference>
<dbReference type="Gene3D" id="2.40.50.140">
    <property type="entry name" value="Nucleic acid-binding proteins"/>
    <property type="match status" value="2"/>
</dbReference>
<keyword evidence="3" id="KW-1185">Reference proteome</keyword>
<reference evidence="2" key="2">
    <citation type="submission" date="2023-05" db="EMBL/GenBank/DDBJ databases">
        <authorList>
            <person name="Schelkunov M.I."/>
        </authorList>
    </citation>
    <scope>NUCLEOTIDE SEQUENCE</scope>
    <source>
        <strain evidence="2">Hsosn_3</strain>
        <tissue evidence="2">Leaf</tissue>
    </source>
</reference>
<dbReference type="EMBL" id="JAUIZM010000002">
    <property type="protein sequence ID" value="KAK1398001.1"/>
    <property type="molecule type" value="Genomic_DNA"/>
</dbReference>